<gene>
    <name evidence="2" type="ORF">BJY17_001821</name>
</gene>
<reference evidence="2 3" key="1">
    <citation type="submission" date="2020-07" db="EMBL/GenBank/DDBJ databases">
        <title>Sequencing the genomes of 1000 actinobacteria strains.</title>
        <authorList>
            <person name="Klenk H.-P."/>
        </authorList>
    </citation>
    <scope>NUCLEOTIDE SEQUENCE [LARGE SCALE GENOMIC DNA]</scope>
    <source>
        <strain evidence="2 3">DSM 8598</strain>
    </source>
</reference>
<name>A0A852X102_9MICO</name>
<accession>A0A852X102</accession>
<sequence>MARRREIPTPHREFFRAVTIDETVALSCTCRRGVDHWYGEPLNEASGQGDPDRGRRGGATRSAPSGEQKLSLRAPRRATGAARLAS</sequence>
<evidence type="ECO:0000313" key="2">
    <source>
        <dbReference type="EMBL" id="NYG21074.1"/>
    </source>
</evidence>
<dbReference type="RefSeq" id="WP_179551080.1">
    <property type="nucleotide sequence ID" value="NZ_JACCFI010000001.1"/>
</dbReference>
<evidence type="ECO:0000313" key="3">
    <source>
        <dbReference type="Proteomes" id="UP000549066"/>
    </source>
</evidence>
<dbReference type="AlphaFoldDB" id="A0A852X102"/>
<dbReference type="EMBL" id="JACCFI010000001">
    <property type="protein sequence ID" value="NYG21074.1"/>
    <property type="molecule type" value="Genomic_DNA"/>
</dbReference>
<evidence type="ECO:0000256" key="1">
    <source>
        <dbReference type="SAM" id="MobiDB-lite"/>
    </source>
</evidence>
<feature type="region of interest" description="Disordered" evidence="1">
    <location>
        <begin position="38"/>
        <end position="86"/>
    </location>
</feature>
<organism evidence="2 3">
    <name type="scientific">Agromyces hippuratus</name>
    <dbReference type="NCBI Taxonomy" id="286438"/>
    <lineage>
        <taxon>Bacteria</taxon>
        <taxon>Bacillati</taxon>
        <taxon>Actinomycetota</taxon>
        <taxon>Actinomycetes</taxon>
        <taxon>Micrococcales</taxon>
        <taxon>Microbacteriaceae</taxon>
        <taxon>Agromyces</taxon>
    </lineage>
</organism>
<keyword evidence="3" id="KW-1185">Reference proteome</keyword>
<protein>
    <submittedName>
        <fullName evidence="2">Uncharacterized protein</fullName>
    </submittedName>
</protein>
<dbReference type="Proteomes" id="UP000549066">
    <property type="component" value="Unassembled WGS sequence"/>
</dbReference>
<proteinExistence type="predicted"/>
<comment type="caution">
    <text evidence="2">The sequence shown here is derived from an EMBL/GenBank/DDBJ whole genome shotgun (WGS) entry which is preliminary data.</text>
</comment>